<gene>
    <name evidence="3" type="ORF">B0F90DRAFT_1738588</name>
    <name evidence="4" type="ORF">B0F90DRAFT_1738591</name>
    <name evidence="1" type="ORF">B0F90DRAFT_1785211</name>
    <name evidence="2" type="ORF">B0F90DRAFT_1785214</name>
</gene>
<evidence type="ECO:0000313" key="1">
    <source>
        <dbReference type="EMBL" id="KAI0290529.1"/>
    </source>
</evidence>
<evidence type="ECO:0000313" key="5">
    <source>
        <dbReference type="Proteomes" id="UP001203297"/>
    </source>
</evidence>
<keyword evidence="5" id="KW-1185">Reference proteome</keyword>
<dbReference type="AlphaFoldDB" id="A0AAD4LV38"/>
<protein>
    <submittedName>
        <fullName evidence="2">Uncharacterized protein</fullName>
    </submittedName>
</protein>
<accession>A0AAD4LV38</accession>
<comment type="caution">
    <text evidence="2">The sequence shown here is derived from an EMBL/GenBank/DDBJ whole genome shotgun (WGS) entry which is preliminary data.</text>
</comment>
<sequence>MLTLILMLTLMLMLTPLLTLRRRVMVLLSCLALFFVLLIIDAQRAGFGSNAIEVVDGLLLLKRVDVPFFYTRLQLVE</sequence>
<organism evidence="2 5">
    <name type="scientific">Multifurca ochricompacta</name>
    <dbReference type="NCBI Taxonomy" id="376703"/>
    <lineage>
        <taxon>Eukaryota</taxon>
        <taxon>Fungi</taxon>
        <taxon>Dikarya</taxon>
        <taxon>Basidiomycota</taxon>
        <taxon>Agaricomycotina</taxon>
        <taxon>Agaricomycetes</taxon>
        <taxon>Russulales</taxon>
        <taxon>Russulaceae</taxon>
        <taxon>Multifurca</taxon>
    </lineage>
</organism>
<evidence type="ECO:0000313" key="2">
    <source>
        <dbReference type="EMBL" id="KAI0290530.1"/>
    </source>
</evidence>
<name>A0AAD4LV38_9AGAM</name>
<evidence type="ECO:0000313" key="3">
    <source>
        <dbReference type="EMBL" id="KAI0297616.1"/>
    </source>
</evidence>
<reference evidence="2" key="1">
    <citation type="journal article" date="2022" name="New Phytol.">
        <title>Evolutionary transition to the ectomycorrhizal habit in the genomes of a hyperdiverse lineage of mushroom-forming fungi.</title>
        <authorList>
            <person name="Looney B."/>
            <person name="Miyauchi S."/>
            <person name="Morin E."/>
            <person name="Drula E."/>
            <person name="Courty P.E."/>
            <person name="Kohler A."/>
            <person name="Kuo A."/>
            <person name="LaButti K."/>
            <person name="Pangilinan J."/>
            <person name="Lipzen A."/>
            <person name="Riley R."/>
            <person name="Andreopoulos W."/>
            <person name="He G."/>
            <person name="Johnson J."/>
            <person name="Nolan M."/>
            <person name="Tritt A."/>
            <person name="Barry K.W."/>
            <person name="Grigoriev I.V."/>
            <person name="Nagy L.G."/>
            <person name="Hibbett D."/>
            <person name="Henrissat B."/>
            <person name="Matheny P.B."/>
            <person name="Labbe J."/>
            <person name="Martin F.M."/>
        </authorList>
    </citation>
    <scope>NUCLEOTIDE SEQUENCE</scope>
    <source>
        <strain evidence="2">BPL690</strain>
    </source>
</reference>
<evidence type="ECO:0000313" key="4">
    <source>
        <dbReference type="EMBL" id="KAI0297617.1"/>
    </source>
</evidence>
<dbReference type="Proteomes" id="UP001203297">
    <property type="component" value="Unassembled WGS sequence"/>
</dbReference>
<dbReference type="EMBL" id="WTXG01000035">
    <property type="protein sequence ID" value="KAI0297617.1"/>
    <property type="molecule type" value="Genomic_DNA"/>
</dbReference>
<dbReference type="EMBL" id="WTXG01000215">
    <property type="protein sequence ID" value="KAI0290530.1"/>
    <property type="molecule type" value="Genomic_DNA"/>
</dbReference>
<proteinExistence type="predicted"/>
<dbReference type="EMBL" id="WTXG01000215">
    <property type="protein sequence ID" value="KAI0290529.1"/>
    <property type="molecule type" value="Genomic_DNA"/>
</dbReference>
<dbReference type="EMBL" id="WTXG01000035">
    <property type="protein sequence ID" value="KAI0297616.1"/>
    <property type="molecule type" value="Genomic_DNA"/>
</dbReference>